<dbReference type="EMBL" id="BPLR01017024">
    <property type="protein sequence ID" value="GIY88121.1"/>
    <property type="molecule type" value="Genomic_DNA"/>
</dbReference>
<evidence type="ECO:0000313" key="2">
    <source>
        <dbReference type="EMBL" id="GIY88121.1"/>
    </source>
</evidence>
<reference evidence="2 3" key="1">
    <citation type="submission" date="2021-06" db="EMBL/GenBank/DDBJ databases">
        <title>Caerostris extrusa draft genome.</title>
        <authorList>
            <person name="Kono N."/>
            <person name="Arakawa K."/>
        </authorList>
    </citation>
    <scope>NUCLEOTIDE SEQUENCE [LARGE SCALE GENOMIC DNA]</scope>
</reference>
<gene>
    <name evidence="2" type="ORF">CEXT_656091</name>
</gene>
<keyword evidence="3" id="KW-1185">Reference proteome</keyword>
<sequence>MAQSPPPINSPIRIVPQLITRTEDTRNPPPIPRTPKVWMLFGTAIRKMLQSSPAMKKKKSAGIKRKDENRKEEKRKESKLVKISMGLQKRQNCQSKNCRRSRRREYLVFFLVKGSEETIKQFERRSRESTEGFFPFAFRKTMSMAVDSEKLQNASTAVWV</sequence>
<dbReference type="AlphaFoldDB" id="A0AAV4X006"/>
<name>A0AAV4X006_CAEEX</name>
<protein>
    <submittedName>
        <fullName evidence="2">Uncharacterized protein</fullName>
    </submittedName>
</protein>
<comment type="caution">
    <text evidence="2">The sequence shown here is derived from an EMBL/GenBank/DDBJ whole genome shotgun (WGS) entry which is preliminary data.</text>
</comment>
<proteinExistence type="predicted"/>
<dbReference type="Proteomes" id="UP001054945">
    <property type="component" value="Unassembled WGS sequence"/>
</dbReference>
<evidence type="ECO:0000256" key="1">
    <source>
        <dbReference type="SAM" id="MobiDB-lite"/>
    </source>
</evidence>
<feature type="compositionally biased region" description="Basic and acidic residues" evidence="1">
    <location>
        <begin position="64"/>
        <end position="78"/>
    </location>
</feature>
<evidence type="ECO:0000313" key="3">
    <source>
        <dbReference type="Proteomes" id="UP001054945"/>
    </source>
</evidence>
<organism evidence="2 3">
    <name type="scientific">Caerostris extrusa</name>
    <name type="common">Bark spider</name>
    <name type="synonym">Caerostris bankana</name>
    <dbReference type="NCBI Taxonomy" id="172846"/>
    <lineage>
        <taxon>Eukaryota</taxon>
        <taxon>Metazoa</taxon>
        <taxon>Ecdysozoa</taxon>
        <taxon>Arthropoda</taxon>
        <taxon>Chelicerata</taxon>
        <taxon>Arachnida</taxon>
        <taxon>Araneae</taxon>
        <taxon>Araneomorphae</taxon>
        <taxon>Entelegynae</taxon>
        <taxon>Araneoidea</taxon>
        <taxon>Araneidae</taxon>
        <taxon>Caerostris</taxon>
    </lineage>
</organism>
<accession>A0AAV4X006</accession>
<feature type="region of interest" description="Disordered" evidence="1">
    <location>
        <begin position="49"/>
        <end position="78"/>
    </location>
</feature>